<keyword evidence="1" id="KW-1185">Reference proteome</keyword>
<accession>A0AB39ZNF1</accession>
<evidence type="ECO:0000313" key="2">
    <source>
        <dbReference type="RefSeq" id="XP_016939634.3"/>
    </source>
</evidence>
<evidence type="ECO:0008006" key="3">
    <source>
        <dbReference type="Google" id="ProtNLM"/>
    </source>
</evidence>
<dbReference type="RefSeq" id="XP_016939634.3">
    <property type="nucleotide sequence ID" value="XM_017084145.4"/>
</dbReference>
<dbReference type="CDD" id="cd04301">
    <property type="entry name" value="NAT_SF"/>
    <property type="match status" value="1"/>
</dbReference>
<sequence length="245" mass="28012">MKDCINILDGEFQILSVTPNMYDEVEELLVNISVNNELGCLITSLRECPLAIVELRKWIRYILSLGISFAIRHVESGKIVSGIANIIFNVKRMSSYYDIRAQIKSPNMIKYIKLWDAVDSSFDINEYFHMDTTMDVEYMATLPDFRRRGLAKILCQHSIDSARLMARGKFPPEVFARLPEEMQIERPRAVVTVATSPTAQKMGHSLGMKAVHKWHFSELRNLGNIITEPIDGESIQYAELQVIEV</sequence>
<protein>
    <recommendedName>
        <fullName evidence="3">N-acetyltransferase domain-containing protein</fullName>
    </recommendedName>
</protein>
<dbReference type="InterPro" id="IPR016181">
    <property type="entry name" value="Acyl_CoA_acyltransferase"/>
</dbReference>
<dbReference type="GeneID" id="108017148"/>
<evidence type="ECO:0000313" key="1">
    <source>
        <dbReference type="Proteomes" id="UP001652628"/>
    </source>
</evidence>
<gene>
    <name evidence="2" type="primary">LOC108017148</name>
</gene>
<dbReference type="Gene3D" id="3.40.630.30">
    <property type="match status" value="1"/>
</dbReference>
<proteinExistence type="predicted"/>
<name>A0AB39ZNF1_DROSZ</name>
<dbReference type="GO" id="GO:0008080">
    <property type="term" value="F:N-acetyltransferase activity"/>
    <property type="evidence" value="ECO:0007669"/>
    <property type="project" value="TreeGrafter"/>
</dbReference>
<dbReference type="PANTHER" id="PTHR20905">
    <property type="entry name" value="N-ACETYLTRANSFERASE-RELATED"/>
    <property type="match status" value="1"/>
</dbReference>
<dbReference type="SUPFAM" id="SSF55729">
    <property type="entry name" value="Acyl-CoA N-acyltransferases (Nat)"/>
    <property type="match status" value="1"/>
</dbReference>
<reference evidence="2" key="1">
    <citation type="submission" date="2025-08" db="UniProtKB">
        <authorList>
            <consortium name="RefSeq"/>
        </authorList>
    </citation>
    <scope>IDENTIFICATION</scope>
</reference>
<dbReference type="PANTHER" id="PTHR20905:SF28">
    <property type="entry name" value="GH28833P-RELATED"/>
    <property type="match status" value="1"/>
</dbReference>
<dbReference type="AlphaFoldDB" id="A0AB39ZNF1"/>
<organism evidence="1 2">
    <name type="scientific">Drosophila suzukii</name>
    <name type="common">Spotted-wing drosophila fruit fly</name>
    <dbReference type="NCBI Taxonomy" id="28584"/>
    <lineage>
        <taxon>Eukaryota</taxon>
        <taxon>Metazoa</taxon>
        <taxon>Ecdysozoa</taxon>
        <taxon>Arthropoda</taxon>
        <taxon>Hexapoda</taxon>
        <taxon>Insecta</taxon>
        <taxon>Pterygota</taxon>
        <taxon>Neoptera</taxon>
        <taxon>Endopterygota</taxon>
        <taxon>Diptera</taxon>
        <taxon>Brachycera</taxon>
        <taxon>Muscomorpha</taxon>
        <taxon>Ephydroidea</taxon>
        <taxon>Drosophilidae</taxon>
        <taxon>Drosophila</taxon>
        <taxon>Sophophora</taxon>
    </lineage>
</organism>
<dbReference type="Proteomes" id="UP001652628">
    <property type="component" value="Chromosome 3"/>
</dbReference>